<evidence type="ECO:0000313" key="1">
    <source>
        <dbReference type="EnsemblMetazoa" id="MESCA006739-PA"/>
    </source>
</evidence>
<sequence length="67" mass="7975">MKSEVNIHFLQQSFFDFTEDDMALHISKIEKIEKQLNDAGSIVRENQLQRRKGHYRTSHLDCAWKLV</sequence>
<keyword evidence="2" id="KW-1185">Reference proteome</keyword>
<reference evidence="2" key="1">
    <citation type="submission" date="2013-02" db="EMBL/GenBank/DDBJ databases">
        <authorList>
            <person name="Hughes D."/>
        </authorList>
    </citation>
    <scope>NUCLEOTIDE SEQUENCE</scope>
    <source>
        <strain>Durham</strain>
        <strain evidence="2">NC isolate 2 -- Noor lab</strain>
    </source>
</reference>
<dbReference type="HOGENOM" id="CLU_2815373_0_0_1"/>
<evidence type="ECO:0000313" key="2">
    <source>
        <dbReference type="Proteomes" id="UP000015102"/>
    </source>
</evidence>
<protein>
    <submittedName>
        <fullName evidence="1">Uncharacterized protein</fullName>
    </submittedName>
</protein>
<reference evidence="1" key="2">
    <citation type="submission" date="2015-06" db="UniProtKB">
        <authorList>
            <consortium name="EnsemblMetazoa"/>
        </authorList>
    </citation>
    <scope>IDENTIFICATION</scope>
</reference>
<accession>T1GSS8</accession>
<organism evidence="1 2">
    <name type="scientific">Megaselia scalaris</name>
    <name type="common">Humpbacked fly</name>
    <name type="synonym">Phora scalaris</name>
    <dbReference type="NCBI Taxonomy" id="36166"/>
    <lineage>
        <taxon>Eukaryota</taxon>
        <taxon>Metazoa</taxon>
        <taxon>Ecdysozoa</taxon>
        <taxon>Arthropoda</taxon>
        <taxon>Hexapoda</taxon>
        <taxon>Insecta</taxon>
        <taxon>Pterygota</taxon>
        <taxon>Neoptera</taxon>
        <taxon>Endopterygota</taxon>
        <taxon>Diptera</taxon>
        <taxon>Brachycera</taxon>
        <taxon>Muscomorpha</taxon>
        <taxon>Platypezoidea</taxon>
        <taxon>Phoridae</taxon>
        <taxon>Megaseliini</taxon>
        <taxon>Megaselia</taxon>
    </lineage>
</organism>
<dbReference type="Proteomes" id="UP000015102">
    <property type="component" value="Unassembled WGS sequence"/>
</dbReference>
<dbReference type="EMBL" id="CAQQ02142014">
    <property type="status" value="NOT_ANNOTATED_CDS"/>
    <property type="molecule type" value="Genomic_DNA"/>
</dbReference>
<dbReference type="EnsemblMetazoa" id="MESCA006739-RA">
    <property type="protein sequence ID" value="MESCA006739-PA"/>
    <property type="gene ID" value="MESCA006739"/>
</dbReference>
<name>T1GSS8_MEGSC</name>
<proteinExistence type="predicted"/>
<dbReference type="AlphaFoldDB" id="T1GSS8"/>